<feature type="region of interest" description="Disordered" evidence="1">
    <location>
        <begin position="29"/>
        <end position="141"/>
    </location>
</feature>
<feature type="region of interest" description="Disordered" evidence="1">
    <location>
        <begin position="317"/>
        <end position="392"/>
    </location>
</feature>
<dbReference type="Proteomes" id="UP000266841">
    <property type="component" value="Unassembled WGS sequence"/>
</dbReference>
<keyword evidence="3" id="KW-1185">Reference proteome</keyword>
<feature type="non-terminal residue" evidence="2">
    <location>
        <position position="1"/>
    </location>
</feature>
<organism evidence="2 3">
    <name type="scientific">Thalassiosira oceanica</name>
    <name type="common">Marine diatom</name>
    <dbReference type="NCBI Taxonomy" id="159749"/>
    <lineage>
        <taxon>Eukaryota</taxon>
        <taxon>Sar</taxon>
        <taxon>Stramenopiles</taxon>
        <taxon>Ochrophyta</taxon>
        <taxon>Bacillariophyta</taxon>
        <taxon>Coscinodiscophyceae</taxon>
        <taxon>Thalassiosirophycidae</taxon>
        <taxon>Thalassiosirales</taxon>
        <taxon>Thalassiosiraceae</taxon>
        <taxon>Thalassiosira</taxon>
    </lineage>
</organism>
<evidence type="ECO:0000313" key="3">
    <source>
        <dbReference type="Proteomes" id="UP000266841"/>
    </source>
</evidence>
<feature type="compositionally biased region" description="Basic and acidic residues" evidence="1">
    <location>
        <begin position="185"/>
        <end position="206"/>
    </location>
</feature>
<feature type="compositionally biased region" description="Basic residues" evidence="1">
    <location>
        <begin position="375"/>
        <end position="390"/>
    </location>
</feature>
<comment type="caution">
    <text evidence="2">The sequence shown here is derived from an EMBL/GenBank/DDBJ whole genome shotgun (WGS) entry which is preliminary data.</text>
</comment>
<feature type="region of interest" description="Disordered" evidence="1">
    <location>
        <begin position="176"/>
        <end position="225"/>
    </location>
</feature>
<proteinExistence type="predicted"/>
<sequence>LGLRVEVSAAEPDKLDEIILGCNDGKANDGELLGYPKLTTQPPKTKDPKRSKDSSGKEGKKGLTTSHARGVKRPAEEVADQNRDISLHIIHNHGVRGGPIDLPRRARGRRGPRRRGRPPRVPRVRLVGDGDRSPPGRLRLAPGPVARQVARQAEEGVQIRRGAERRVQFSHDQAIRRGGQGTVRPEVRGRRLAERRTGRRRGDAPGRRGRPGHGQALAGDRGDREGRVRRILQSAARLPAKIEKHAVLRAGEGAPRRVLRAAGGGVPETRRQRLALLRGRRELRTGNRARVLPGEGGHDQGCVLDDLAGAGDHFVEARAPGRHDGRGDFDDRLRPLSSRRQTRAEADGEGADPVHGSPVLRSPPARVHPTGVRRAQTRHRDRRVRARGRDRHVPAEEVRAVVSDPGRVRGVGPGLVESARRFDDPPGDAGPAGIAESWMAGASAARGMVKSNEKDGGRTTYVCKVEDLMRENDNGERRLDVTELTKLVHHITGDDATDVTMASVPIRGAAQDRLEEREKRICEEISSTIDKID</sequence>
<dbReference type="AlphaFoldDB" id="K0SZK1"/>
<feature type="compositionally biased region" description="Basic and acidic residues" evidence="1">
    <location>
        <begin position="317"/>
        <end position="334"/>
    </location>
</feature>
<feature type="compositionally biased region" description="Basic and acidic residues" evidence="1">
    <location>
        <begin position="44"/>
        <end position="61"/>
    </location>
</feature>
<reference evidence="2 3" key="1">
    <citation type="journal article" date="2012" name="Genome Biol.">
        <title>Genome and low-iron response of an oceanic diatom adapted to chronic iron limitation.</title>
        <authorList>
            <person name="Lommer M."/>
            <person name="Specht M."/>
            <person name="Roy A.S."/>
            <person name="Kraemer L."/>
            <person name="Andreson R."/>
            <person name="Gutowska M.A."/>
            <person name="Wolf J."/>
            <person name="Bergner S.V."/>
            <person name="Schilhabel M.B."/>
            <person name="Klostermeier U.C."/>
            <person name="Beiko R.G."/>
            <person name="Rosenstiel P."/>
            <person name="Hippler M."/>
            <person name="Laroche J."/>
        </authorList>
    </citation>
    <scope>NUCLEOTIDE SEQUENCE [LARGE SCALE GENOMIC DNA]</scope>
    <source>
        <strain evidence="2 3">CCMP1005</strain>
    </source>
</reference>
<dbReference type="EMBL" id="AGNL01006816">
    <property type="protein sequence ID" value="EJK71763.1"/>
    <property type="molecule type" value="Genomic_DNA"/>
</dbReference>
<evidence type="ECO:0000313" key="2">
    <source>
        <dbReference type="EMBL" id="EJK71763.1"/>
    </source>
</evidence>
<feature type="compositionally biased region" description="Basic and acidic residues" evidence="1">
    <location>
        <begin position="73"/>
        <end position="86"/>
    </location>
</feature>
<gene>
    <name evidence="2" type="ORF">THAOC_06766</name>
</gene>
<name>K0SZK1_THAOC</name>
<accession>K0SZK1</accession>
<feature type="compositionally biased region" description="Basic residues" evidence="1">
    <location>
        <begin position="105"/>
        <end position="123"/>
    </location>
</feature>
<protein>
    <submittedName>
        <fullName evidence="2">Uncharacterized protein</fullName>
    </submittedName>
</protein>
<evidence type="ECO:0000256" key="1">
    <source>
        <dbReference type="SAM" id="MobiDB-lite"/>
    </source>
</evidence>